<reference evidence="1 2" key="1">
    <citation type="journal article" date="2019" name="Commun. Biol.">
        <title>The bagworm genome reveals a unique fibroin gene that provides high tensile strength.</title>
        <authorList>
            <person name="Kono N."/>
            <person name="Nakamura H."/>
            <person name="Ohtoshi R."/>
            <person name="Tomita M."/>
            <person name="Numata K."/>
            <person name="Arakawa K."/>
        </authorList>
    </citation>
    <scope>NUCLEOTIDE SEQUENCE [LARGE SCALE GENOMIC DNA]</scope>
</reference>
<accession>A0A4C1VUU7</accession>
<protein>
    <recommendedName>
        <fullName evidence="3">Four helix bundle protein</fullName>
    </recommendedName>
</protein>
<name>A0A4C1VUU7_EUMVA</name>
<keyword evidence="2" id="KW-1185">Reference proteome</keyword>
<comment type="caution">
    <text evidence="1">The sequence shown here is derived from an EMBL/GenBank/DDBJ whole genome shotgun (WGS) entry which is preliminary data.</text>
</comment>
<dbReference type="EMBL" id="BGZK01000402">
    <property type="protein sequence ID" value="GBP41595.1"/>
    <property type="molecule type" value="Genomic_DNA"/>
</dbReference>
<organism evidence="1 2">
    <name type="scientific">Eumeta variegata</name>
    <name type="common">Bagworm moth</name>
    <name type="synonym">Eumeta japonica</name>
    <dbReference type="NCBI Taxonomy" id="151549"/>
    <lineage>
        <taxon>Eukaryota</taxon>
        <taxon>Metazoa</taxon>
        <taxon>Ecdysozoa</taxon>
        <taxon>Arthropoda</taxon>
        <taxon>Hexapoda</taxon>
        <taxon>Insecta</taxon>
        <taxon>Pterygota</taxon>
        <taxon>Neoptera</taxon>
        <taxon>Endopterygota</taxon>
        <taxon>Lepidoptera</taxon>
        <taxon>Glossata</taxon>
        <taxon>Ditrysia</taxon>
        <taxon>Tineoidea</taxon>
        <taxon>Psychidae</taxon>
        <taxon>Oiketicinae</taxon>
        <taxon>Eumeta</taxon>
    </lineage>
</organism>
<sequence length="114" mass="13755">MQSDLLTKCRQRQMLSTCAEIASFYHETPYERRHGVEMTARRAVSSIPGNVARFRKMKKDDKRYTYHIIRYILEIGSVTVYKTLNDELKLKKIVSRWFPHHLTRHRKFERVRIS</sequence>
<evidence type="ECO:0000313" key="1">
    <source>
        <dbReference type="EMBL" id="GBP41595.1"/>
    </source>
</evidence>
<evidence type="ECO:0000313" key="2">
    <source>
        <dbReference type="Proteomes" id="UP000299102"/>
    </source>
</evidence>
<dbReference type="AlphaFoldDB" id="A0A4C1VUU7"/>
<evidence type="ECO:0008006" key="3">
    <source>
        <dbReference type="Google" id="ProtNLM"/>
    </source>
</evidence>
<gene>
    <name evidence="1" type="ORF">EVAR_34028_1</name>
</gene>
<dbReference type="Proteomes" id="UP000299102">
    <property type="component" value="Unassembled WGS sequence"/>
</dbReference>
<proteinExistence type="predicted"/>
<dbReference type="OrthoDB" id="6429748at2759"/>